<reference evidence="3 4" key="1">
    <citation type="submission" date="2021-03" db="EMBL/GenBank/DDBJ databases">
        <title>Genomic Encyclopedia of Type Strains, Phase IV (KMG-IV): sequencing the most valuable type-strain genomes for metagenomic binning, comparative biology and taxonomic classification.</title>
        <authorList>
            <person name="Goeker M."/>
        </authorList>
    </citation>
    <scope>NUCLEOTIDE SEQUENCE [LARGE SCALE GENOMIC DNA]</scope>
    <source>
        <strain evidence="3 4">DSM 26048</strain>
    </source>
</reference>
<dbReference type="Gene3D" id="2.160.20.10">
    <property type="entry name" value="Single-stranded right-handed beta-helix, Pectin lyase-like"/>
    <property type="match status" value="1"/>
</dbReference>
<keyword evidence="4" id="KW-1185">Reference proteome</keyword>
<feature type="domain" description="Right handed beta helix" evidence="2">
    <location>
        <begin position="271"/>
        <end position="400"/>
    </location>
</feature>
<keyword evidence="1" id="KW-0812">Transmembrane</keyword>
<name>A0ABS4IWY7_9BACL</name>
<dbReference type="RefSeq" id="WP_209972806.1">
    <property type="nucleotide sequence ID" value="NZ_JAGGLB010000012.1"/>
</dbReference>
<sequence length="730" mass="77880">MDNEMKEMQTERLEKLERFEQLEKLEKMEKLELMELAAQRLEKLEAGGGEADRGYGLSRRKLLMSLGAAGAATMAGMLLNGGAGIAYAATKDKEKEKEKEKDKKKLIEEHGAPCLDDIPALLAFSRGSNTCALVSDPLRGGIFSWGASGTANGGTVFNALGGGVWLRQFSGSFNVCWFGAKTFTDSTAAIQAAFNAITRPGSIYIPGGVYTISAVINLPQQVVSISGDGQYVTYLIAVSPNVLHTMFKGTTNDTMEIKDLSFDGNAVADSAVYFDMVTHSTFSNLFITGTRVEALHVNGYNNSFFRCQIVSNYGDGLVSYGTPNYNNNVNVLSTDIYSNGGIGLRIGNGLNVNVSHSTIEKNAKAGIIAYDLKNVNIVECYFERNAQVGMSYTDAQNPTAVNVKSDIHLLGGGGITIGIDPAKPVECVKVSGIHWTPLNSEGVDNGGVNNTSFVFSNYLDKLTIESVQVYDNSKADSLLTIWGNGNTSIIKGDVILRANSRYDVKLIGVDAGLAVSGGHYIESTAARTKNYYDGNFPAYSRIAGTSGDLLKSQQRLDGYPAFELTAGTEWWGQPIAGITTKYPELPGTLVWFGAWVKADSGNDVKVVSYDGTNSHADTLTAAGSGQWQFKSILVPVSATAAQLVCAFQRLGSGGNGKVAFPVLAQAGASLNRFEIGTEADFHLPSIPAVGYWELGETVKNASPAPGSAFGWICTAAGAPGTWKAFGKIEI</sequence>
<dbReference type="Proteomes" id="UP001519287">
    <property type="component" value="Unassembled WGS sequence"/>
</dbReference>
<dbReference type="SMART" id="SM00710">
    <property type="entry name" value="PbH1"/>
    <property type="match status" value="5"/>
</dbReference>
<dbReference type="InterPro" id="IPR011050">
    <property type="entry name" value="Pectin_lyase_fold/virulence"/>
</dbReference>
<feature type="transmembrane region" description="Helical" evidence="1">
    <location>
        <begin position="62"/>
        <end position="89"/>
    </location>
</feature>
<dbReference type="PROSITE" id="PS51318">
    <property type="entry name" value="TAT"/>
    <property type="match status" value="1"/>
</dbReference>
<evidence type="ECO:0000259" key="2">
    <source>
        <dbReference type="Pfam" id="PF13229"/>
    </source>
</evidence>
<dbReference type="SUPFAM" id="SSF51126">
    <property type="entry name" value="Pectin lyase-like"/>
    <property type="match status" value="1"/>
</dbReference>
<evidence type="ECO:0000313" key="3">
    <source>
        <dbReference type="EMBL" id="MBP1992089.1"/>
    </source>
</evidence>
<accession>A0ABS4IWY7</accession>
<protein>
    <recommendedName>
        <fullName evidence="2">Right handed beta helix domain-containing protein</fullName>
    </recommendedName>
</protein>
<dbReference type="EMBL" id="JAGGLB010000012">
    <property type="protein sequence ID" value="MBP1992089.1"/>
    <property type="molecule type" value="Genomic_DNA"/>
</dbReference>
<comment type="caution">
    <text evidence="3">The sequence shown here is derived from an EMBL/GenBank/DDBJ whole genome shotgun (WGS) entry which is preliminary data.</text>
</comment>
<dbReference type="Pfam" id="PF13229">
    <property type="entry name" value="Beta_helix"/>
    <property type="match status" value="1"/>
</dbReference>
<dbReference type="InterPro" id="IPR006626">
    <property type="entry name" value="PbH1"/>
</dbReference>
<proteinExistence type="predicted"/>
<dbReference type="InterPro" id="IPR012334">
    <property type="entry name" value="Pectin_lyas_fold"/>
</dbReference>
<gene>
    <name evidence="3" type="ORF">J2Z66_003697</name>
</gene>
<organism evidence="3 4">
    <name type="scientific">Paenibacillus eucommiae</name>
    <dbReference type="NCBI Taxonomy" id="1355755"/>
    <lineage>
        <taxon>Bacteria</taxon>
        <taxon>Bacillati</taxon>
        <taxon>Bacillota</taxon>
        <taxon>Bacilli</taxon>
        <taxon>Bacillales</taxon>
        <taxon>Paenibacillaceae</taxon>
        <taxon>Paenibacillus</taxon>
    </lineage>
</organism>
<evidence type="ECO:0000313" key="4">
    <source>
        <dbReference type="Proteomes" id="UP001519287"/>
    </source>
</evidence>
<dbReference type="InterPro" id="IPR006311">
    <property type="entry name" value="TAT_signal"/>
</dbReference>
<keyword evidence="1" id="KW-0472">Membrane</keyword>
<keyword evidence="1" id="KW-1133">Transmembrane helix</keyword>
<evidence type="ECO:0000256" key="1">
    <source>
        <dbReference type="SAM" id="Phobius"/>
    </source>
</evidence>
<dbReference type="InterPro" id="IPR039448">
    <property type="entry name" value="Beta_helix"/>
</dbReference>